<comment type="caution">
    <text evidence="1">The sequence shown here is derived from an EMBL/GenBank/DDBJ whole genome shotgun (WGS) entry which is preliminary data.</text>
</comment>
<evidence type="ECO:0000313" key="1">
    <source>
        <dbReference type="EMBL" id="KAJ6644392.1"/>
    </source>
</evidence>
<dbReference type="AlphaFoldDB" id="A0A9Q0N6C0"/>
<gene>
    <name evidence="1" type="ORF">Bhyg_09361</name>
</gene>
<reference evidence="1" key="1">
    <citation type="submission" date="2022-07" db="EMBL/GenBank/DDBJ databases">
        <authorList>
            <person name="Trinca V."/>
            <person name="Uliana J.V.C."/>
            <person name="Torres T.T."/>
            <person name="Ward R.J."/>
            <person name="Monesi N."/>
        </authorList>
    </citation>
    <scope>NUCLEOTIDE SEQUENCE</scope>
    <source>
        <strain evidence="1">HSMRA1968</strain>
        <tissue evidence="1">Whole embryos</tissue>
    </source>
</reference>
<keyword evidence="2" id="KW-1185">Reference proteome</keyword>
<organism evidence="1 2">
    <name type="scientific">Pseudolycoriella hygida</name>
    <dbReference type="NCBI Taxonomy" id="35572"/>
    <lineage>
        <taxon>Eukaryota</taxon>
        <taxon>Metazoa</taxon>
        <taxon>Ecdysozoa</taxon>
        <taxon>Arthropoda</taxon>
        <taxon>Hexapoda</taxon>
        <taxon>Insecta</taxon>
        <taxon>Pterygota</taxon>
        <taxon>Neoptera</taxon>
        <taxon>Endopterygota</taxon>
        <taxon>Diptera</taxon>
        <taxon>Nematocera</taxon>
        <taxon>Sciaroidea</taxon>
        <taxon>Sciaridae</taxon>
        <taxon>Pseudolycoriella</taxon>
    </lineage>
</organism>
<accession>A0A9Q0N6C0</accession>
<dbReference type="EMBL" id="WJQU01000002">
    <property type="protein sequence ID" value="KAJ6644392.1"/>
    <property type="molecule type" value="Genomic_DNA"/>
</dbReference>
<evidence type="ECO:0000313" key="2">
    <source>
        <dbReference type="Proteomes" id="UP001151699"/>
    </source>
</evidence>
<proteinExistence type="predicted"/>
<name>A0A9Q0N6C0_9DIPT</name>
<protein>
    <submittedName>
        <fullName evidence="1">Uncharacterized protein</fullName>
    </submittedName>
</protein>
<sequence length="74" mass="9006">MNTEDAKIMETFHRKALLSKQRQCIQQKERELKFYWRPLSYANKNTNVELNKTKCAMHKTKDNWEENTLDWTLS</sequence>
<dbReference type="Proteomes" id="UP001151699">
    <property type="component" value="Chromosome B"/>
</dbReference>